<reference evidence="1" key="1">
    <citation type="submission" date="2023-06" db="EMBL/GenBank/DDBJ databases">
        <authorList>
            <person name="Kurt Z."/>
        </authorList>
    </citation>
    <scope>NUCLEOTIDE SEQUENCE</scope>
</reference>
<keyword evidence="3" id="KW-1185">Reference proteome</keyword>
<sequence>MNLERVLSRAQYKILVVFFISFHQVDIIINDSSTVNTLKLNHLINVRPCKQQMGTPNIAFTEIQYITTQLWRRPTSAVHYILTRICSMIFCRVFRPRIMRCIQVIHWISCGAHYLTFAGNTGNRETFAEFDI</sequence>
<name>A0AA86UMT9_9EUKA</name>
<evidence type="ECO:0000313" key="1">
    <source>
        <dbReference type="EMBL" id="CAI9957506.1"/>
    </source>
</evidence>
<gene>
    <name evidence="2" type="ORF">HINF_LOCUS19209</name>
    <name evidence="1" type="ORF">HINF_LOCUS45151</name>
</gene>
<organism evidence="1">
    <name type="scientific">Hexamita inflata</name>
    <dbReference type="NCBI Taxonomy" id="28002"/>
    <lineage>
        <taxon>Eukaryota</taxon>
        <taxon>Metamonada</taxon>
        <taxon>Diplomonadida</taxon>
        <taxon>Hexamitidae</taxon>
        <taxon>Hexamitinae</taxon>
        <taxon>Hexamita</taxon>
    </lineage>
</organism>
<reference evidence="2 3" key="2">
    <citation type="submission" date="2024-07" db="EMBL/GenBank/DDBJ databases">
        <authorList>
            <person name="Akdeniz Z."/>
        </authorList>
    </citation>
    <scope>NUCLEOTIDE SEQUENCE [LARGE SCALE GENOMIC DNA]</scope>
</reference>
<dbReference type="AlphaFoldDB" id="A0AA86UMT9"/>
<evidence type="ECO:0000313" key="3">
    <source>
        <dbReference type="Proteomes" id="UP001642409"/>
    </source>
</evidence>
<dbReference type="Proteomes" id="UP001642409">
    <property type="component" value="Unassembled WGS sequence"/>
</dbReference>
<proteinExistence type="predicted"/>
<dbReference type="EMBL" id="CATOUU010000889">
    <property type="protein sequence ID" value="CAI9957506.1"/>
    <property type="molecule type" value="Genomic_DNA"/>
</dbReference>
<protein>
    <submittedName>
        <fullName evidence="2">Hypothetical_protein</fullName>
    </submittedName>
</protein>
<dbReference type="EMBL" id="CAXDID020000050">
    <property type="protein sequence ID" value="CAL6005108.1"/>
    <property type="molecule type" value="Genomic_DNA"/>
</dbReference>
<accession>A0AA86UMT9</accession>
<evidence type="ECO:0000313" key="2">
    <source>
        <dbReference type="EMBL" id="CAL6005108.1"/>
    </source>
</evidence>
<comment type="caution">
    <text evidence="1">The sequence shown here is derived from an EMBL/GenBank/DDBJ whole genome shotgun (WGS) entry which is preliminary data.</text>
</comment>